<accession>A0ABC9E9N8</accession>
<dbReference type="EMBL" id="OZ075146">
    <property type="protein sequence ID" value="CAL5053587.1"/>
    <property type="molecule type" value="Genomic_DNA"/>
</dbReference>
<sequence>MDGRAPAIDRHRQLLIDSGRALMLIGTIVITHQLGTKEAASSSSNNTEHLMMLVAFLLWLLGAALAMLFVVARRFPRLTAAGAALARALRNYLFGGL</sequence>
<reference evidence="2 3" key="2">
    <citation type="submission" date="2024-10" db="EMBL/GenBank/DDBJ databases">
        <authorList>
            <person name="Ryan C."/>
        </authorList>
    </citation>
    <scope>NUCLEOTIDE SEQUENCE [LARGE SCALE GENOMIC DNA]</scope>
</reference>
<keyword evidence="1" id="KW-0472">Membrane</keyword>
<organism evidence="2 3">
    <name type="scientific">Urochloa decumbens</name>
    <dbReference type="NCBI Taxonomy" id="240449"/>
    <lineage>
        <taxon>Eukaryota</taxon>
        <taxon>Viridiplantae</taxon>
        <taxon>Streptophyta</taxon>
        <taxon>Embryophyta</taxon>
        <taxon>Tracheophyta</taxon>
        <taxon>Spermatophyta</taxon>
        <taxon>Magnoliopsida</taxon>
        <taxon>Liliopsida</taxon>
        <taxon>Poales</taxon>
        <taxon>Poaceae</taxon>
        <taxon>PACMAD clade</taxon>
        <taxon>Panicoideae</taxon>
        <taxon>Panicodae</taxon>
        <taxon>Paniceae</taxon>
        <taxon>Melinidinae</taxon>
        <taxon>Urochloa</taxon>
    </lineage>
</organism>
<gene>
    <name evidence="2" type="ORF">URODEC1_LOCUS93323</name>
</gene>
<evidence type="ECO:0000313" key="2">
    <source>
        <dbReference type="EMBL" id="CAL5053587.1"/>
    </source>
</evidence>
<dbReference type="Proteomes" id="UP001497457">
    <property type="component" value="Chromosome 36b"/>
</dbReference>
<feature type="transmembrane region" description="Helical" evidence="1">
    <location>
        <begin position="50"/>
        <end position="71"/>
    </location>
</feature>
<name>A0ABC9E9N8_9POAL</name>
<evidence type="ECO:0000256" key="1">
    <source>
        <dbReference type="SAM" id="Phobius"/>
    </source>
</evidence>
<feature type="transmembrane region" description="Helical" evidence="1">
    <location>
        <begin position="12"/>
        <end position="30"/>
    </location>
</feature>
<keyword evidence="1" id="KW-1133">Transmembrane helix</keyword>
<keyword evidence="3" id="KW-1185">Reference proteome</keyword>
<evidence type="ECO:0000313" key="3">
    <source>
        <dbReference type="Proteomes" id="UP001497457"/>
    </source>
</evidence>
<reference evidence="3" key="1">
    <citation type="submission" date="2024-06" db="EMBL/GenBank/DDBJ databases">
        <authorList>
            <person name="Ryan C."/>
        </authorList>
    </citation>
    <scope>NUCLEOTIDE SEQUENCE [LARGE SCALE GENOMIC DNA]</scope>
</reference>
<protein>
    <submittedName>
        <fullName evidence="2">Uncharacterized protein</fullName>
    </submittedName>
</protein>
<dbReference type="AlphaFoldDB" id="A0ABC9E9N8"/>
<proteinExistence type="predicted"/>
<keyword evidence="1" id="KW-0812">Transmembrane</keyword>